<protein>
    <submittedName>
        <fullName evidence="3">AMP-binding protein</fullName>
    </submittedName>
</protein>
<reference evidence="3" key="1">
    <citation type="submission" date="2022-10" db="EMBL/GenBank/DDBJ databases">
        <title>Whole genome sequencing of three plant growth promoting bacteria isolated from Vachellia tortilis subsp. raddiana in Morocco.</title>
        <authorList>
            <person name="Hnini M."/>
            <person name="Zouagui R."/>
            <person name="Zouagui H."/>
            <person name="Chemao Elfihri M.-W."/>
            <person name="Ibrahimi A."/>
            <person name="Sbabou L."/>
            <person name="Aurag J."/>
        </authorList>
    </citation>
    <scope>NUCLEOTIDE SEQUENCE</scope>
    <source>
        <strain evidence="3">LMR678</strain>
    </source>
</reference>
<dbReference type="PANTHER" id="PTHR45527">
    <property type="entry name" value="NONRIBOSOMAL PEPTIDE SYNTHETASE"/>
    <property type="match status" value="1"/>
</dbReference>
<dbReference type="PANTHER" id="PTHR45527:SF1">
    <property type="entry name" value="FATTY ACID SYNTHASE"/>
    <property type="match status" value="1"/>
</dbReference>
<feature type="domain" description="AMP-dependent synthetase/ligase" evidence="2">
    <location>
        <begin position="45"/>
        <end position="91"/>
    </location>
</feature>
<name>A0ABT4KMR8_9HYPH</name>
<evidence type="ECO:0000259" key="2">
    <source>
        <dbReference type="Pfam" id="PF00501"/>
    </source>
</evidence>
<dbReference type="SUPFAM" id="SSF56801">
    <property type="entry name" value="Acetyl-CoA synthetase-like"/>
    <property type="match status" value="1"/>
</dbReference>
<dbReference type="InterPro" id="IPR000873">
    <property type="entry name" value="AMP-dep_synth/lig_dom"/>
</dbReference>
<evidence type="ECO:0000313" key="3">
    <source>
        <dbReference type="EMBL" id="MCZ4093247.1"/>
    </source>
</evidence>
<dbReference type="InterPro" id="IPR042099">
    <property type="entry name" value="ANL_N_sf"/>
</dbReference>
<dbReference type="Pfam" id="PF00501">
    <property type="entry name" value="AMP-binding"/>
    <property type="match status" value="1"/>
</dbReference>
<dbReference type="EMBL" id="JAPVOI010000005">
    <property type="protein sequence ID" value="MCZ4093247.1"/>
    <property type="molecule type" value="Genomic_DNA"/>
</dbReference>
<sequence length="94" mass="10378">MWRRGVAFRSGLEPRQKGKISQKSLWPDRNHNLVDHLLTDTGIEAPHRNVPIGRPISNTRIYLLDAHGAPVPFGAVGELYIGGAGVARGYLNRP</sequence>
<accession>A0ABT4KMR8</accession>
<evidence type="ECO:0000256" key="1">
    <source>
        <dbReference type="SAM" id="MobiDB-lite"/>
    </source>
</evidence>
<dbReference type="Proteomes" id="UP001079430">
    <property type="component" value="Unassembled WGS sequence"/>
</dbReference>
<comment type="caution">
    <text evidence="3">The sequence shown here is derived from an EMBL/GenBank/DDBJ whole genome shotgun (WGS) entry which is preliminary data.</text>
</comment>
<dbReference type="RefSeq" id="WP_269284996.1">
    <property type="nucleotide sequence ID" value="NZ_JAPVOI010000005.1"/>
</dbReference>
<feature type="region of interest" description="Disordered" evidence="1">
    <location>
        <begin position="1"/>
        <end position="22"/>
    </location>
</feature>
<evidence type="ECO:0000313" key="4">
    <source>
        <dbReference type="Proteomes" id="UP001079430"/>
    </source>
</evidence>
<keyword evidence="4" id="KW-1185">Reference proteome</keyword>
<gene>
    <name evidence="3" type="ORF">O3W52_25520</name>
</gene>
<proteinExistence type="predicted"/>
<organism evidence="3 4">
    <name type="scientific">Sinorhizobium psoraleae</name>
    <dbReference type="NCBI Taxonomy" id="520838"/>
    <lineage>
        <taxon>Bacteria</taxon>
        <taxon>Pseudomonadati</taxon>
        <taxon>Pseudomonadota</taxon>
        <taxon>Alphaproteobacteria</taxon>
        <taxon>Hyphomicrobiales</taxon>
        <taxon>Rhizobiaceae</taxon>
        <taxon>Sinorhizobium/Ensifer group</taxon>
        <taxon>Sinorhizobium</taxon>
    </lineage>
</organism>
<dbReference type="Gene3D" id="3.40.50.12780">
    <property type="entry name" value="N-terminal domain of ligase-like"/>
    <property type="match status" value="1"/>
</dbReference>